<keyword evidence="4" id="KW-1185">Reference proteome</keyword>
<feature type="transmembrane region" description="Helical" evidence="2">
    <location>
        <begin position="110"/>
        <end position="128"/>
    </location>
</feature>
<proteinExistence type="predicted"/>
<keyword evidence="2" id="KW-0472">Membrane</keyword>
<organism evidence="3 4">
    <name type="scientific">Lolium multiflorum</name>
    <name type="common">Italian ryegrass</name>
    <name type="synonym">Lolium perenne subsp. multiflorum</name>
    <dbReference type="NCBI Taxonomy" id="4521"/>
    <lineage>
        <taxon>Eukaryota</taxon>
        <taxon>Viridiplantae</taxon>
        <taxon>Streptophyta</taxon>
        <taxon>Embryophyta</taxon>
        <taxon>Tracheophyta</taxon>
        <taxon>Spermatophyta</taxon>
        <taxon>Magnoliopsida</taxon>
        <taxon>Liliopsida</taxon>
        <taxon>Poales</taxon>
        <taxon>Poaceae</taxon>
        <taxon>BOP clade</taxon>
        <taxon>Pooideae</taxon>
        <taxon>Poodae</taxon>
        <taxon>Poeae</taxon>
        <taxon>Poeae Chloroplast Group 2 (Poeae type)</taxon>
        <taxon>Loliodinae</taxon>
        <taxon>Loliinae</taxon>
        <taxon>Lolium</taxon>
    </lineage>
</organism>
<keyword evidence="2" id="KW-0812">Transmembrane</keyword>
<dbReference type="AlphaFoldDB" id="A0AAD8W8T2"/>
<gene>
    <name evidence="3" type="ORF">QYE76_062867</name>
</gene>
<feature type="region of interest" description="Disordered" evidence="1">
    <location>
        <begin position="15"/>
        <end position="46"/>
    </location>
</feature>
<protein>
    <submittedName>
        <fullName evidence="3">Uncharacterized protein</fullName>
    </submittedName>
</protein>
<name>A0AAD8W8T2_LOLMU</name>
<evidence type="ECO:0000256" key="1">
    <source>
        <dbReference type="SAM" id="MobiDB-lite"/>
    </source>
</evidence>
<evidence type="ECO:0000313" key="3">
    <source>
        <dbReference type="EMBL" id="KAK1645062.1"/>
    </source>
</evidence>
<sequence>MRLLRLLRLPPAPYIHTRSAHAPDSGRISPPDHGGGRPAGPCSDGLDVAASAPRAPLWSEGIRDHDRAWHLAASSYPSRPHRRSQPAAACRFGTIRLHQLTTHGSDGDAAIIWSLSFWLFPAILWAIIRLLGDPQVRRAVAVAGTCGCRRVGLGGQSGGEIL</sequence>
<reference evidence="3" key="1">
    <citation type="submission" date="2023-07" db="EMBL/GenBank/DDBJ databases">
        <title>A chromosome-level genome assembly of Lolium multiflorum.</title>
        <authorList>
            <person name="Chen Y."/>
            <person name="Copetti D."/>
            <person name="Kolliker R."/>
            <person name="Studer B."/>
        </authorList>
    </citation>
    <scope>NUCLEOTIDE SEQUENCE</scope>
    <source>
        <strain evidence="3">02402/16</strain>
        <tissue evidence="3">Leaf</tissue>
    </source>
</reference>
<dbReference type="EMBL" id="JAUUTY010000004">
    <property type="protein sequence ID" value="KAK1645062.1"/>
    <property type="molecule type" value="Genomic_DNA"/>
</dbReference>
<comment type="caution">
    <text evidence="3">The sequence shown here is derived from an EMBL/GenBank/DDBJ whole genome shotgun (WGS) entry which is preliminary data.</text>
</comment>
<evidence type="ECO:0000256" key="2">
    <source>
        <dbReference type="SAM" id="Phobius"/>
    </source>
</evidence>
<dbReference type="Proteomes" id="UP001231189">
    <property type="component" value="Unassembled WGS sequence"/>
</dbReference>
<accession>A0AAD8W8T2</accession>
<keyword evidence="2" id="KW-1133">Transmembrane helix</keyword>
<evidence type="ECO:0000313" key="4">
    <source>
        <dbReference type="Proteomes" id="UP001231189"/>
    </source>
</evidence>